<evidence type="ECO:0000256" key="14">
    <source>
        <dbReference type="ARBA" id="ARBA00030398"/>
    </source>
</evidence>
<dbReference type="Gene3D" id="3.90.190.20">
    <property type="entry name" value="Mur ligase, C-terminal domain"/>
    <property type="match status" value="1"/>
</dbReference>
<dbReference type="HAMAP" id="MF_00639">
    <property type="entry name" value="MurD"/>
    <property type="match status" value="1"/>
</dbReference>
<dbReference type="UniPathway" id="UPA00219"/>
<comment type="similarity">
    <text evidence="4 17">Belongs to the MurCDEF family.</text>
</comment>
<keyword evidence="17 18" id="KW-0132">Cell division</keyword>
<evidence type="ECO:0000313" key="22">
    <source>
        <dbReference type="Proteomes" id="UP000051672"/>
    </source>
</evidence>
<evidence type="ECO:0000256" key="10">
    <source>
        <dbReference type="ARBA" id="ARBA00022840"/>
    </source>
</evidence>
<evidence type="ECO:0000256" key="13">
    <source>
        <dbReference type="ARBA" id="ARBA00023316"/>
    </source>
</evidence>
<proteinExistence type="inferred from homology"/>
<dbReference type="SUPFAM" id="SSF51984">
    <property type="entry name" value="MurCD N-terminal domain"/>
    <property type="match status" value="1"/>
</dbReference>
<keyword evidence="7 17" id="KW-0963">Cytoplasm</keyword>
<comment type="function">
    <text evidence="1 17 18">Cell wall formation. Catalyzes the addition of glutamate to the nucleotide precursor UDP-N-acetylmuramoyl-L-alanine (UMA).</text>
</comment>
<evidence type="ECO:0000256" key="4">
    <source>
        <dbReference type="ARBA" id="ARBA00010416"/>
    </source>
</evidence>
<dbReference type="GO" id="GO:0071555">
    <property type="term" value="P:cell wall organization"/>
    <property type="evidence" value="ECO:0007669"/>
    <property type="project" value="UniProtKB-KW"/>
</dbReference>
<dbReference type="GO" id="GO:0005737">
    <property type="term" value="C:cytoplasm"/>
    <property type="evidence" value="ECO:0007669"/>
    <property type="project" value="UniProtKB-SubCell"/>
</dbReference>
<evidence type="ECO:0000256" key="5">
    <source>
        <dbReference type="ARBA" id="ARBA00012212"/>
    </source>
</evidence>
<dbReference type="SUPFAM" id="SSF53623">
    <property type="entry name" value="MurD-like peptide ligases, catalytic domain"/>
    <property type="match status" value="1"/>
</dbReference>
<keyword evidence="12 17" id="KW-0573">Peptidoglycan synthesis</keyword>
<dbReference type="InterPro" id="IPR005762">
    <property type="entry name" value="MurD"/>
</dbReference>
<dbReference type="SUPFAM" id="SSF53244">
    <property type="entry name" value="MurD-like peptide ligases, peptide-binding domain"/>
    <property type="match status" value="1"/>
</dbReference>
<dbReference type="InterPro" id="IPR036565">
    <property type="entry name" value="Mur-like_cat_sf"/>
</dbReference>
<keyword evidence="9 17" id="KW-0547">Nucleotide-binding</keyword>
<keyword evidence="11 17" id="KW-0133">Cell shape</keyword>
<organism evidence="21 22">
    <name type="scientific">Lacticaseibacillus brantae DSM 23927</name>
    <dbReference type="NCBI Taxonomy" id="1423727"/>
    <lineage>
        <taxon>Bacteria</taxon>
        <taxon>Bacillati</taxon>
        <taxon>Bacillota</taxon>
        <taxon>Bacilli</taxon>
        <taxon>Lactobacillales</taxon>
        <taxon>Lactobacillaceae</taxon>
        <taxon>Lacticaseibacillus</taxon>
    </lineage>
</organism>
<dbReference type="PANTHER" id="PTHR43692">
    <property type="entry name" value="UDP-N-ACETYLMURAMOYLALANINE--D-GLUTAMATE LIGASE"/>
    <property type="match status" value="1"/>
</dbReference>
<evidence type="ECO:0000256" key="18">
    <source>
        <dbReference type="RuleBase" id="RU003664"/>
    </source>
</evidence>
<accession>A0A0R2B9Y0</accession>
<dbReference type="InterPro" id="IPR013221">
    <property type="entry name" value="Mur_ligase_cen"/>
</dbReference>
<comment type="caution">
    <text evidence="21">The sequence shown here is derived from an EMBL/GenBank/DDBJ whole genome shotgun (WGS) entry which is preliminary data.</text>
</comment>
<dbReference type="GO" id="GO:0005524">
    <property type="term" value="F:ATP binding"/>
    <property type="evidence" value="ECO:0007669"/>
    <property type="project" value="UniProtKB-UniRule"/>
</dbReference>
<dbReference type="EC" id="6.3.2.9" evidence="5 17"/>
<dbReference type="InterPro" id="IPR004101">
    <property type="entry name" value="Mur_ligase_C"/>
</dbReference>
<evidence type="ECO:0000256" key="1">
    <source>
        <dbReference type="ARBA" id="ARBA00002734"/>
    </source>
</evidence>
<reference evidence="21 22" key="1">
    <citation type="journal article" date="2015" name="Genome Announc.">
        <title>Expanding the biotechnology potential of lactobacilli through comparative genomics of 213 strains and associated genera.</title>
        <authorList>
            <person name="Sun Z."/>
            <person name="Harris H.M."/>
            <person name="McCann A."/>
            <person name="Guo C."/>
            <person name="Argimon S."/>
            <person name="Zhang W."/>
            <person name="Yang X."/>
            <person name="Jeffery I.B."/>
            <person name="Cooney J.C."/>
            <person name="Kagawa T.F."/>
            <person name="Liu W."/>
            <person name="Song Y."/>
            <person name="Salvetti E."/>
            <person name="Wrobel A."/>
            <person name="Rasinkangas P."/>
            <person name="Parkhill J."/>
            <person name="Rea M.C."/>
            <person name="O'Sullivan O."/>
            <person name="Ritari J."/>
            <person name="Douillard F.P."/>
            <person name="Paul Ross R."/>
            <person name="Yang R."/>
            <person name="Briner A.E."/>
            <person name="Felis G.E."/>
            <person name="de Vos W.M."/>
            <person name="Barrangou R."/>
            <person name="Klaenhammer T.R."/>
            <person name="Caufield P.W."/>
            <person name="Cui Y."/>
            <person name="Zhang H."/>
            <person name="O'Toole P.W."/>
        </authorList>
    </citation>
    <scope>NUCLEOTIDE SEQUENCE [LARGE SCALE GENOMIC DNA]</scope>
    <source>
        <strain evidence="21 22">DSM 23927</strain>
    </source>
</reference>
<dbReference type="PANTHER" id="PTHR43692:SF1">
    <property type="entry name" value="UDP-N-ACETYLMURAMOYLALANINE--D-GLUTAMATE LIGASE"/>
    <property type="match status" value="1"/>
</dbReference>
<protein>
    <recommendedName>
        <fullName evidence="6 17">UDP-N-acetylmuramoylalanine--D-glutamate ligase</fullName>
        <ecNumber evidence="5 17">6.3.2.9</ecNumber>
    </recommendedName>
    <alternativeName>
        <fullName evidence="15 17">D-glutamic acid-adding enzyme</fullName>
    </alternativeName>
    <alternativeName>
        <fullName evidence="14 17">UDP-N-acetylmuramoyl-L-alanyl-D-glutamate synthetase</fullName>
    </alternativeName>
</protein>
<dbReference type="NCBIfam" id="TIGR01087">
    <property type="entry name" value="murD"/>
    <property type="match status" value="1"/>
</dbReference>
<dbReference type="EMBL" id="AYZQ01000001">
    <property type="protein sequence ID" value="KRM72508.1"/>
    <property type="molecule type" value="Genomic_DNA"/>
</dbReference>
<dbReference type="Pfam" id="PF02875">
    <property type="entry name" value="Mur_ligase_C"/>
    <property type="match status" value="1"/>
</dbReference>
<gene>
    <name evidence="17" type="primary">murD</name>
    <name evidence="21" type="ORF">FC34_GL000215</name>
</gene>
<evidence type="ECO:0000256" key="8">
    <source>
        <dbReference type="ARBA" id="ARBA00022598"/>
    </source>
</evidence>
<dbReference type="PATRIC" id="fig|1423727.3.peg.216"/>
<dbReference type="GO" id="GO:0051301">
    <property type="term" value="P:cell division"/>
    <property type="evidence" value="ECO:0007669"/>
    <property type="project" value="UniProtKB-KW"/>
</dbReference>
<dbReference type="Gene3D" id="3.40.1190.10">
    <property type="entry name" value="Mur-like, catalytic domain"/>
    <property type="match status" value="1"/>
</dbReference>
<name>A0A0R2B9Y0_9LACO</name>
<dbReference type="AlphaFoldDB" id="A0A0R2B9Y0"/>
<feature type="domain" description="Mur ligase central" evidence="20">
    <location>
        <begin position="124"/>
        <end position="300"/>
    </location>
</feature>
<feature type="domain" description="Mur ligase C-terminal" evidence="19">
    <location>
        <begin position="322"/>
        <end position="434"/>
    </location>
</feature>
<dbReference type="GO" id="GO:0008764">
    <property type="term" value="F:UDP-N-acetylmuramoylalanine-D-glutamate ligase activity"/>
    <property type="evidence" value="ECO:0007669"/>
    <property type="project" value="UniProtKB-UniRule"/>
</dbReference>
<feature type="binding site" evidence="17">
    <location>
        <begin position="126"/>
        <end position="132"/>
    </location>
    <ligand>
        <name>ATP</name>
        <dbReference type="ChEBI" id="CHEBI:30616"/>
    </ligand>
</feature>
<evidence type="ECO:0000256" key="15">
    <source>
        <dbReference type="ARBA" id="ARBA00032324"/>
    </source>
</evidence>
<evidence type="ECO:0000256" key="11">
    <source>
        <dbReference type="ARBA" id="ARBA00022960"/>
    </source>
</evidence>
<evidence type="ECO:0000313" key="21">
    <source>
        <dbReference type="EMBL" id="KRM72508.1"/>
    </source>
</evidence>
<keyword evidence="22" id="KW-1185">Reference proteome</keyword>
<dbReference type="GO" id="GO:0008360">
    <property type="term" value="P:regulation of cell shape"/>
    <property type="evidence" value="ECO:0007669"/>
    <property type="project" value="UniProtKB-KW"/>
</dbReference>
<keyword evidence="17 18" id="KW-0131">Cell cycle</keyword>
<comment type="subcellular location">
    <subcellularLocation>
        <location evidence="2 17 18">Cytoplasm</location>
    </subcellularLocation>
</comment>
<dbReference type="Proteomes" id="UP000051672">
    <property type="component" value="Unassembled WGS sequence"/>
</dbReference>
<evidence type="ECO:0000256" key="9">
    <source>
        <dbReference type="ARBA" id="ARBA00022741"/>
    </source>
</evidence>
<dbReference type="InterPro" id="IPR036615">
    <property type="entry name" value="Mur_ligase_C_dom_sf"/>
</dbReference>
<evidence type="ECO:0000259" key="19">
    <source>
        <dbReference type="Pfam" id="PF02875"/>
    </source>
</evidence>
<dbReference type="Gene3D" id="3.40.50.720">
    <property type="entry name" value="NAD(P)-binding Rossmann-like Domain"/>
    <property type="match status" value="1"/>
</dbReference>
<evidence type="ECO:0000256" key="3">
    <source>
        <dbReference type="ARBA" id="ARBA00004752"/>
    </source>
</evidence>
<sequence length="464" mass="50590">MEEEVLGMKAITDYENKKVLVLGLAKSGVNAALLLKRLGALVTVNDKQDFDDNPDAKQLLEDGIRVITGSHPLELLDEHFELMVKNPGIPYSNPMVERAQAKNIPIITEPELAYEVSQAPWIAVTGSNGKTTTTTLIGLMLNENRAKGRALDAGNIGIPASQVAQTATTDDEIIAELSSFQLLGITQLHPEIAVLTNIYEAHLDYHGDRAHYVAAKMRITMNQTADDYFVMNWDLPEMHDLAKQSQAQIVPFSRQHVAGARAYQSGDWLYFDDEAIIDVHDLQIPGDHNIENALAALTVAKLKGVKTADIVAVLQRFSGVKHRIQYVTTYEGRRFYNDSKATNVEASSVALTAFSQPIVLLAGGLDRGLSLDDLIPLVHDHVKQLVVFGQTADRLVAVGQAAGVPVTRVDTLQAAVPVAFNASDEGDVVLLSPAAASWDQFKNFEVRGDVFIDAVNALRKDGSH</sequence>
<evidence type="ECO:0000256" key="2">
    <source>
        <dbReference type="ARBA" id="ARBA00004496"/>
    </source>
</evidence>
<evidence type="ECO:0000256" key="17">
    <source>
        <dbReference type="HAMAP-Rule" id="MF_00639"/>
    </source>
</evidence>
<evidence type="ECO:0000256" key="12">
    <source>
        <dbReference type="ARBA" id="ARBA00022984"/>
    </source>
</evidence>
<evidence type="ECO:0000256" key="16">
    <source>
        <dbReference type="ARBA" id="ARBA00047632"/>
    </source>
</evidence>
<comment type="pathway">
    <text evidence="3 17 18">Cell wall biogenesis; peptidoglycan biosynthesis.</text>
</comment>
<dbReference type="STRING" id="1423727.FC34_GL000215"/>
<evidence type="ECO:0000256" key="7">
    <source>
        <dbReference type="ARBA" id="ARBA00022490"/>
    </source>
</evidence>
<evidence type="ECO:0000259" key="20">
    <source>
        <dbReference type="Pfam" id="PF08245"/>
    </source>
</evidence>
<comment type="catalytic activity">
    <reaction evidence="16 17 18">
        <text>UDP-N-acetyl-alpha-D-muramoyl-L-alanine + D-glutamate + ATP = UDP-N-acetyl-alpha-D-muramoyl-L-alanyl-D-glutamate + ADP + phosphate + H(+)</text>
        <dbReference type="Rhea" id="RHEA:16429"/>
        <dbReference type="ChEBI" id="CHEBI:15378"/>
        <dbReference type="ChEBI" id="CHEBI:29986"/>
        <dbReference type="ChEBI" id="CHEBI:30616"/>
        <dbReference type="ChEBI" id="CHEBI:43474"/>
        <dbReference type="ChEBI" id="CHEBI:83898"/>
        <dbReference type="ChEBI" id="CHEBI:83900"/>
        <dbReference type="ChEBI" id="CHEBI:456216"/>
        <dbReference type="EC" id="6.3.2.9"/>
    </reaction>
</comment>
<keyword evidence="10 17" id="KW-0067">ATP-binding</keyword>
<dbReference type="Pfam" id="PF08245">
    <property type="entry name" value="Mur_ligase_M"/>
    <property type="match status" value="1"/>
</dbReference>
<keyword evidence="13 17" id="KW-0961">Cell wall biogenesis/degradation</keyword>
<dbReference type="Pfam" id="PF21799">
    <property type="entry name" value="MurD-like_N"/>
    <property type="match status" value="1"/>
</dbReference>
<keyword evidence="8 17" id="KW-0436">Ligase</keyword>
<evidence type="ECO:0000256" key="6">
    <source>
        <dbReference type="ARBA" id="ARBA00015655"/>
    </source>
</evidence>
<dbReference type="GO" id="GO:0009252">
    <property type="term" value="P:peptidoglycan biosynthetic process"/>
    <property type="evidence" value="ECO:0007669"/>
    <property type="project" value="UniProtKB-UniRule"/>
</dbReference>